<dbReference type="Gene3D" id="3.40.50.12370">
    <property type="match status" value="1"/>
</dbReference>
<name>M0NNF9_9EURY</name>
<feature type="transmembrane region" description="Helical" evidence="6">
    <location>
        <begin position="119"/>
        <end position="143"/>
    </location>
</feature>
<evidence type="ECO:0000259" key="7">
    <source>
        <dbReference type="Pfam" id="PF00582"/>
    </source>
</evidence>
<protein>
    <submittedName>
        <fullName evidence="8">Formate/nitrite transporter</fullName>
    </submittedName>
</protein>
<evidence type="ECO:0000256" key="5">
    <source>
        <dbReference type="SAM" id="MobiDB-lite"/>
    </source>
</evidence>
<dbReference type="CDD" id="cd00293">
    <property type="entry name" value="USP-like"/>
    <property type="match status" value="1"/>
</dbReference>
<gene>
    <name evidence="8" type="ORF">C469_12810</name>
</gene>
<comment type="subcellular location">
    <subcellularLocation>
        <location evidence="1">Membrane</location>
        <topology evidence="1">Multi-pass membrane protein</topology>
    </subcellularLocation>
</comment>
<dbReference type="SUPFAM" id="SSF52402">
    <property type="entry name" value="Adenine nucleotide alpha hydrolases-like"/>
    <property type="match status" value="2"/>
</dbReference>
<dbReference type="Proteomes" id="UP000011650">
    <property type="component" value="Unassembled WGS sequence"/>
</dbReference>
<keyword evidence="2 6" id="KW-0812">Transmembrane</keyword>
<feature type="compositionally biased region" description="Acidic residues" evidence="5">
    <location>
        <begin position="714"/>
        <end position="745"/>
    </location>
</feature>
<keyword evidence="3 6" id="KW-1133">Transmembrane helix</keyword>
<dbReference type="Pfam" id="PF00582">
    <property type="entry name" value="Usp"/>
    <property type="match status" value="1"/>
</dbReference>
<dbReference type="GO" id="GO:0015499">
    <property type="term" value="F:formate transmembrane transporter activity"/>
    <property type="evidence" value="ECO:0007669"/>
    <property type="project" value="TreeGrafter"/>
</dbReference>
<evidence type="ECO:0000256" key="3">
    <source>
        <dbReference type="ARBA" id="ARBA00022989"/>
    </source>
</evidence>
<feature type="transmembrane region" description="Helical" evidence="6">
    <location>
        <begin position="80"/>
        <end position="98"/>
    </location>
</feature>
<evidence type="ECO:0000256" key="1">
    <source>
        <dbReference type="ARBA" id="ARBA00004141"/>
    </source>
</evidence>
<evidence type="ECO:0000313" key="9">
    <source>
        <dbReference type="Proteomes" id="UP000011650"/>
    </source>
</evidence>
<dbReference type="InterPro" id="IPR023271">
    <property type="entry name" value="Aquaporin-like"/>
</dbReference>
<feature type="transmembrane region" description="Helical" evidence="6">
    <location>
        <begin position="239"/>
        <end position="267"/>
    </location>
</feature>
<feature type="compositionally biased region" description="Acidic residues" evidence="5">
    <location>
        <begin position="661"/>
        <end position="690"/>
    </location>
</feature>
<dbReference type="Gene3D" id="1.20.1080.10">
    <property type="entry name" value="Glycerol uptake facilitator protein"/>
    <property type="match status" value="1"/>
</dbReference>
<evidence type="ECO:0000313" key="8">
    <source>
        <dbReference type="EMBL" id="EMA58704.1"/>
    </source>
</evidence>
<dbReference type="InterPro" id="IPR000292">
    <property type="entry name" value="For/NO2_transpt"/>
</dbReference>
<dbReference type="EMBL" id="AOJG01000034">
    <property type="protein sequence ID" value="EMA58704.1"/>
    <property type="molecule type" value="Genomic_DNA"/>
</dbReference>
<keyword evidence="9" id="KW-1185">Reference proteome</keyword>
<sequence length="752" mass="79825">MREVVERSRSGAPAVGEAVRDRFSSDEVFQRIIAAADEEVTSGSRELFFSGLAAGLAITITFMLYASLTAATDSHPILSVMLYPLGFIYIIIGGYQLYTENTLPPVALTLERLASFPTLLRHWSIVLAGNFVGGGIGALVLSYGGVFTGDTVDAARYISEGGFAVGFVPLFFKAAMAGLIVAGVVWVGFASTDSVSRMLVVYLAFLAIPLGDLFHVVVSFTEVLYLFFEYNIPLYGAEISLYTGIVGFVVPVLLGNTIGGVVLVTLVNYFQTSEERLEEARFEGMTRRLTVPEWVLGRAAGRSYVPILDATEATLFANEGYRIMVPITNPRTDGPIVELASRLASDHEDGLVHIVHVVQAPERMSLAAGAGRIADVSEEGMAGLRETAEEYDVDVSTSTVISHRSFEEVFNMARRTRPDAVLMGWGDDQLWNAARAERPIDELTNQLPCDFLILSESDLDTSRILLPTSGGPDSALGAEVASVLSRTAGAEVSLLHVVDDPEGRAEGEGFLTAWAADHGLSDAERIVDDTGDVEGAIAREAADNTLVIIGATEKGLLSRLVSDSLHLDVIHDVDCSLLLAERPSRRTLRERLFGSGRRVSGPPDGGVERDPDASSGAAIGAGGERGDGGADSDALASGDGNGDDGEIDAEDADQTVIADHDDPDGGADDLDDPDDPDEREEGGSEPDDDRPPEPAVITDHDDSEESDDSKGSDDSDEDSGDSDDSDGEDGGEEADGDAPDDDAPDRDEPGSA</sequence>
<feature type="domain" description="UspA" evidence="7">
    <location>
        <begin position="463"/>
        <end position="579"/>
    </location>
</feature>
<accession>M0NNF9</accession>
<dbReference type="GO" id="GO:0005886">
    <property type="term" value="C:plasma membrane"/>
    <property type="evidence" value="ECO:0007669"/>
    <property type="project" value="TreeGrafter"/>
</dbReference>
<feature type="transmembrane region" description="Helical" evidence="6">
    <location>
        <begin position="47"/>
        <end position="68"/>
    </location>
</feature>
<keyword evidence="4 6" id="KW-0472">Membrane</keyword>
<evidence type="ECO:0000256" key="6">
    <source>
        <dbReference type="SAM" id="Phobius"/>
    </source>
</evidence>
<dbReference type="Pfam" id="PF01226">
    <property type="entry name" value="Form_Nir_trans"/>
    <property type="match status" value="1"/>
</dbReference>
<feature type="region of interest" description="Disordered" evidence="5">
    <location>
        <begin position="593"/>
        <end position="752"/>
    </location>
</feature>
<dbReference type="InterPro" id="IPR006016">
    <property type="entry name" value="UspA"/>
</dbReference>
<feature type="transmembrane region" description="Helical" evidence="6">
    <location>
        <begin position="199"/>
        <end position="227"/>
    </location>
</feature>
<feature type="transmembrane region" description="Helical" evidence="6">
    <location>
        <begin position="163"/>
        <end position="187"/>
    </location>
</feature>
<dbReference type="STRING" id="1227482.C469_12810"/>
<dbReference type="PANTHER" id="PTHR30520">
    <property type="entry name" value="FORMATE TRANSPORTER-RELATED"/>
    <property type="match status" value="1"/>
</dbReference>
<reference evidence="8 9" key="1">
    <citation type="journal article" date="2014" name="PLoS Genet.">
        <title>Phylogenetically driven sequencing of extremely halophilic archaea reveals strategies for static and dynamic osmo-response.</title>
        <authorList>
            <person name="Becker E.A."/>
            <person name="Seitzer P.M."/>
            <person name="Tritt A."/>
            <person name="Larsen D."/>
            <person name="Krusor M."/>
            <person name="Yao A.I."/>
            <person name="Wu D."/>
            <person name="Madern D."/>
            <person name="Eisen J.A."/>
            <person name="Darling A.E."/>
            <person name="Facciotti M.T."/>
        </authorList>
    </citation>
    <scope>NUCLEOTIDE SEQUENCE [LARGE SCALE GENOMIC DNA]</scope>
    <source>
        <strain evidence="8 9">DSM 21995</strain>
    </source>
</reference>
<dbReference type="PANTHER" id="PTHR30520:SF2">
    <property type="entry name" value="INNER MEMBRANE PROTEIN YFDC"/>
    <property type="match status" value="1"/>
</dbReference>
<feature type="compositionally biased region" description="Acidic residues" evidence="5">
    <location>
        <begin position="641"/>
        <end position="653"/>
    </location>
</feature>
<organism evidence="8 9">
    <name type="scientific">Halorubrum lipolyticum DSM 21995</name>
    <dbReference type="NCBI Taxonomy" id="1227482"/>
    <lineage>
        <taxon>Archaea</taxon>
        <taxon>Methanobacteriati</taxon>
        <taxon>Methanobacteriota</taxon>
        <taxon>Stenosarchaea group</taxon>
        <taxon>Halobacteria</taxon>
        <taxon>Halobacteriales</taxon>
        <taxon>Haloferacaceae</taxon>
        <taxon>Halorubrum</taxon>
    </lineage>
</organism>
<proteinExistence type="predicted"/>
<evidence type="ECO:0000256" key="4">
    <source>
        <dbReference type="ARBA" id="ARBA00023136"/>
    </source>
</evidence>
<dbReference type="AlphaFoldDB" id="M0NNF9"/>
<comment type="caution">
    <text evidence="8">The sequence shown here is derived from an EMBL/GenBank/DDBJ whole genome shotgun (WGS) entry which is preliminary data.</text>
</comment>
<evidence type="ECO:0000256" key="2">
    <source>
        <dbReference type="ARBA" id="ARBA00022692"/>
    </source>
</evidence>
<dbReference type="PATRIC" id="fig|1227482.3.peg.2590"/>